<name>A0ABR2U5P1_9ROSI</name>
<keyword evidence="3" id="KW-1185">Reference proteome</keyword>
<organism evidence="2 3">
    <name type="scientific">Hibiscus sabdariffa</name>
    <name type="common">roselle</name>
    <dbReference type="NCBI Taxonomy" id="183260"/>
    <lineage>
        <taxon>Eukaryota</taxon>
        <taxon>Viridiplantae</taxon>
        <taxon>Streptophyta</taxon>
        <taxon>Embryophyta</taxon>
        <taxon>Tracheophyta</taxon>
        <taxon>Spermatophyta</taxon>
        <taxon>Magnoliopsida</taxon>
        <taxon>eudicotyledons</taxon>
        <taxon>Gunneridae</taxon>
        <taxon>Pentapetalae</taxon>
        <taxon>rosids</taxon>
        <taxon>malvids</taxon>
        <taxon>Malvales</taxon>
        <taxon>Malvaceae</taxon>
        <taxon>Malvoideae</taxon>
        <taxon>Hibiscus</taxon>
    </lineage>
</organism>
<keyword evidence="1" id="KW-0175">Coiled coil</keyword>
<accession>A0ABR2U5P1</accession>
<evidence type="ECO:0000313" key="3">
    <source>
        <dbReference type="Proteomes" id="UP001396334"/>
    </source>
</evidence>
<feature type="coiled-coil region" evidence="1">
    <location>
        <begin position="32"/>
        <end position="59"/>
    </location>
</feature>
<sequence length="81" mass="9011">MKVELSVANGEDKFREVDSHLEDLDGKVVELCEEMLGALNEATEENKALRDELKVVNGELISMMDEIVLLKKALAHERGAT</sequence>
<comment type="caution">
    <text evidence="2">The sequence shown here is derived from an EMBL/GenBank/DDBJ whole genome shotgun (WGS) entry which is preliminary data.</text>
</comment>
<evidence type="ECO:0000313" key="2">
    <source>
        <dbReference type="EMBL" id="KAK9044779.1"/>
    </source>
</evidence>
<evidence type="ECO:0000256" key="1">
    <source>
        <dbReference type="SAM" id="Coils"/>
    </source>
</evidence>
<protein>
    <submittedName>
        <fullName evidence="2">Uncharacterized protein</fullName>
    </submittedName>
</protein>
<gene>
    <name evidence="2" type="ORF">V6N11_058671</name>
</gene>
<dbReference type="Proteomes" id="UP001396334">
    <property type="component" value="Unassembled WGS sequence"/>
</dbReference>
<reference evidence="2 3" key="1">
    <citation type="journal article" date="2024" name="G3 (Bethesda)">
        <title>Genome assembly of Hibiscus sabdariffa L. provides insights into metabolisms of medicinal natural products.</title>
        <authorList>
            <person name="Kim T."/>
        </authorList>
    </citation>
    <scope>NUCLEOTIDE SEQUENCE [LARGE SCALE GENOMIC DNA]</scope>
    <source>
        <strain evidence="2">TK-2024</strain>
        <tissue evidence="2">Old leaves</tissue>
    </source>
</reference>
<proteinExistence type="predicted"/>
<dbReference type="EMBL" id="JBBPBN010000002">
    <property type="protein sequence ID" value="KAK9044779.1"/>
    <property type="molecule type" value="Genomic_DNA"/>
</dbReference>